<dbReference type="Gene3D" id="3.40.640.10">
    <property type="entry name" value="Type I PLP-dependent aspartate aminotransferase-like (Major domain)"/>
    <property type="match status" value="1"/>
</dbReference>
<organism evidence="6 7">
    <name type="scientific">Shouchella xiaoxiensis</name>
    <dbReference type="NCBI Taxonomy" id="766895"/>
    <lineage>
        <taxon>Bacteria</taxon>
        <taxon>Bacillati</taxon>
        <taxon>Bacillota</taxon>
        <taxon>Bacilli</taxon>
        <taxon>Bacillales</taxon>
        <taxon>Bacillaceae</taxon>
        <taxon>Shouchella</taxon>
    </lineage>
</organism>
<keyword evidence="4 5" id="KW-0663">Pyridoxal phosphate</keyword>
<dbReference type="InterPro" id="IPR005814">
    <property type="entry name" value="Aminotrans_3"/>
</dbReference>
<dbReference type="GO" id="GO:0003992">
    <property type="term" value="F:N2-acetyl-L-ornithine:2-oxoglutarate 5-aminotransferase activity"/>
    <property type="evidence" value="ECO:0007669"/>
    <property type="project" value="UniProtKB-EC"/>
</dbReference>
<dbReference type="PROSITE" id="PS00600">
    <property type="entry name" value="AA_TRANSFER_CLASS_3"/>
    <property type="match status" value="1"/>
</dbReference>
<comment type="catalytic activity">
    <reaction evidence="5">
        <text>N(2)-acetyl-L-ornithine + 2-oxoglutarate = N-acetyl-L-glutamate 5-semialdehyde + L-glutamate</text>
        <dbReference type="Rhea" id="RHEA:18049"/>
        <dbReference type="ChEBI" id="CHEBI:16810"/>
        <dbReference type="ChEBI" id="CHEBI:29123"/>
        <dbReference type="ChEBI" id="CHEBI:29985"/>
        <dbReference type="ChEBI" id="CHEBI:57805"/>
        <dbReference type="EC" id="2.6.1.11"/>
    </reaction>
</comment>
<feature type="binding site" evidence="5">
    <location>
        <position position="125"/>
    </location>
    <ligand>
        <name>N(2)-acetyl-L-ornithine</name>
        <dbReference type="ChEBI" id="CHEBI:57805"/>
    </ligand>
</feature>
<proteinExistence type="inferred from homology"/>
<feature type="modified residue" description="N6-(pyridoxal phosphate)lysine" evidence="5">
    <location>
        <position position="236"/>
    </location>
</feature>
<accession>A0ABS2T061</accession>
<dbReference type="CDD" id="cd00610">
    <property type="entry name" value="OAT_like"/>
    <property type="match status" value="1"/>
</dbReference>
<comment type="caution">
    <text evidence="6">The sequence shown here is derived from an EMBL/GenBank/DDBJ whole genome shotgun (WGS) entry which is preliminary data.</text>
</comment>
<protein>
    <recommendedName>
        <fullName evidence="5">Acetylornithine aminotransferase</fullName>
        <shortName evidence="5">ACOAT</shortName>
        <ecNumber evidence="5">2.6.1.11</ecNumber>
    </recommendedName>
</protein>
<dbReference type="EMBL" id="JAFBCV010000013">
    <property type="protein sequence ID" value="MBM7840405.1"/>
    <property type="molecule type" value="Genomic_DNA"/>
</dbReference>
<feature type="binding site" evidence="5">
    <location>
        <position position="122"/>
    </location>
    <ligand>
        <name>pyridoxal 5'-phosphate</name>
        <dbReference type="ChEBI" id="CHEBI:597326"/>
    </ligand>
</feature>
<dbReference type="SUPFAM" id="SSF53383">
    <property type="entry name" value="PLP-dependent transferases"/>
    <property type="match status" value="1"/>
</dbReference>
<comment type="similarity">
    <text evidence="5">Belongs to the class-III pyridoxal-phosphate-dependent aminotransferase family. ArgD subfamily.</text>
</comment>
<dbReference type="InterPro" id="IPR049704">
    <property type="entry name" value="Aminotrans_3_PPA_site"/>
</dbReference>
<evidence type="ECO:0000313" key="6">
    <source>
        <dbReference type="EMBL" id="MBM7840405.1"/>
    </source>
</evidence>
<feature type="binding site" evidence="5">
    <location>
        <position position="265"/>
    </location>
    <ligand>
        <name>pyridoxal 5'-phosphate</name>
        <dbReference type="ChEBI" id="CHEBI:597326"/>
    </ligand>
</feature>
<evidence type="ECO:0000256" key="4">
    <source>
        <dbReference type="ARBA" id="ARBA00022898"/>
    </source>
</evidence>
<dbReference type="NCBIfam" id="NF002325">
    <property type="entry name" value="PRK01278.1"/>
    <property type="match status" value="1"/>
</dbReference>
<keyword evidence="5" id="KW-0963">Cytoplasm</keyword>
<dbReference type="InterPro" id="IPR004636">
    <property type="entry name" value="AcOrn/SuccOrn_fam"/>
</dbReference>
<dbReference type="Proteomes" id="UP001179280">
    <property type="component" value="Unassembled WGS sequence"/>
</dbReference>
<dbReference type="InterPro" id="IPR015424">
    <property type="entry name" value="PyrdxlP-dep_Trfase"/>
</dbReference>
<keyword evidence="7" id="KW-1185">Reference proteome</keyword>
<dbReference type="PANTHER" id="PTHR11986">
    <property type="entry name" value="AMINOTRANSFERASE CLASS III"/>
    <property type="match status" value="1"/>
</dbReference>
<comment type="miscellaneous">
    <text evidence="5">May also have succinyldiaminopimelate aminotransferase activity, thus carrying out the corresponding step in lysine biosynthesis.</text>
</comment>
<feature type="binding site" evidence="5">
    <location>
        <begin position="95"/>
        <end position="96"/>
    </location>
    <ligand>
        <name>pyridoxal 5'-phosphate</name>
        <dbReference type="ChEBI" id="CHEBI:597326"/>
    </ligand>
</feature>
<comment type="subunit">
    <text evidence="5">Homodimer.</text>
</comment>
<name>A0ABS2T061_9BACI</name>
<dbReference type="Pfam" id="PF00202">
    <property type="entry name" value="Aminotran_3"/>
    <property type="match status" value="1"/>
</dbReference>
<dbReference type="HAMAP" id="MF_01107">
    <property type="entry name" value="ArgD_aminotrans_3"/>
    <property type="match status" value="1"/>
</dbReference>
<dbReference type="InterPro" id="IPR015421">
    <property type="entry name" value="PyrdxlP-dep_Trfase_major"/>
</dbReference>
<keyword evidence="3 5" id="KW-0808">Transferase</keyword>
<comment type="pathway">
    <text evidence="5">Amino-acid biosynthesis; L-arginine biosynthesis; N(2)-acetyl-L-ornithine from L-glutamate: step 4/4.</text>
</comment>
<feature type="binding site" evidence="5">
    <location>
        <begin position="207"/>
        <end position="210"/>
    </location>
    <ligand>
        <name>pyridoxal 5'-phosphate</name>
        <dbReference type="ChEBI" id="CHEBI:597326"/>
    </ligand>
</feature>
<reference evidence="6" key="1">
    <citation type="submission" date="2021-01" db="EMBL/GenBank/DDBJ databases">
        <title>Genomic Encyclopedia of Type Strains, Phase IV (KMG-IV): sequencing the most valuable type-strain genomes for metagenomic binning, comparative biology and taxonomic classification.</title>
        <authorList>
            <person name="Goeker M."/>
        </authorList>
    </citation>
    <scope>NUCLEOTIDE SEQUENCE</scope>
    <source>
        <strain evidence="6">DSM 21943</strain>
    </source>
</reference>
<dbReference type="InterPro" id="IPR015422">
    <property type="entry name" value="PyrdxlP-dep_Trfase_small"/>
</dbReference>
<dbReference type="RefSeq" id="WP_204467980.1">
    <property type="nucleotide sequence ID" value="NZ_JAFBCV010000013.1"/>
</dbReference>
<dbReference type="PIRSF" id="PIRSF000521">
    <property type="entry name" value="Transaminase_4ab_Lys_Orn"/>
    <property type="match status" value="1"/>
</dbReference>
<dbReference type="Gene3D" id="3.90.1150.10">
    <property type="entry name" value="Aspartate Aminotransferase, domain 1"/>
    <property type="match status" value="1"/>
</dbReference>
<keyword evidence="5" id="KW-0055">Arginine biosynthesis</keyword>
<evidence type="ECO:0000256" key="3">
    <source>
        <dbReference type="ARBA" id="ARBA00022679"/>
    </source>
</evidence>
<feature type="binding site" evidence="5">
    <location>
        <position position="264"/>
    </location>
    <ligand>
        <name>N(2)-acetyl-L-ornithine</name>
        <dbReference type="ChEBI" id="CHEBI:57805"/>
    </ligand>
</feature>
<dbReference type="EC" id="2.6.1.11" evidence="5"/>
<keyword evidence="1 5" id="KW-0032">Aminotransferase</keyword>
<evidence type="ECO:0000256" key="1">
    <source>
        <dbReference type="ARBA" id="ARBA00022576"/>
    </source>
</evidence>
<gene>
    <name evidence="5" type="primary">argD</name>
    <name evidence="6" type="ORF">JOC54_003686</name>
</gene>
<dbReference type="InterPro" id="IPR050103">
    <property type="entry name" value="Class-III_PLP-dep_AT"/>
</dbReference>
<sequence length="385" mass="41432">MSYLFPTYAKKEIELTQGNGATLFSKDGSRYLDFMSGIAVTNLGHGHPGVIQALHKQADLLWHGSNLFHYEAQEAAAKLLVENSVCDVVFFCNSGTEANEAAIKLARKSTGKSHIISMNQSFHGRTLGSMAATGQSSIHAGYGPMLASFSYGSFNQIETVKDAITEDTAAVMVEVIQGEGGVHVMTQSFADELQELCKEKQLLLIIDEVQTGMGRTGKWFGYEHVALDPDIITVAKGLGNGFPVGAMLAKDHLREAFHLGSHGSTFGGNPLAMAVSSAVMNQLNEPGFLEKSEATATFLMNQLKDVTQTSSIVKEVRGQGFLIGVETTVEASILIKACEEKGLLLLPAGVNVIRFLPPITIEKEECNQAVSIFQAAIRECTEALN</sequence>
<keyword evidence="2 5" id="KW-0028">Amino-acid biosynthesis</keyword>
<dbReference type="PANTHER" id="PTHR11986:SF79">
    <property type="entry name" value="ACETYLORNITHINE AMINOTRANSFERASE, MITOCHONDRIAL"/>
    <property type="match status" value="1"/>
</dbReference>
<evidence type="ECO:0000256" key="5">
    <source>
        <dbReference type="HAMAP-Rule" id="MF_01107"/>
    </source>
</evidence>
<dbReference type="NCBIfam" id="TIGR00707">
    <property type="entry name" value="argD"/>
    <property type="match status" value="1"/>
</dbReference>
<evidence type="ECO:0000313" key="7">
    <source>
        <dbReference type="Proteomes" id="UP001179280"/>
    </source>
</evidence>
<dbReference type="NCBIfam" id="NF002797">
    <property type="entry name" value="PRK02936.1"/>
    <property type="match status" value="1"/>
</dbReference>
<evidence type="ECO:0000256" key="2">
    <source>
        <dbReference type="ARBA" id="ARBA00022605"/>
    </source>
</evidence>
<comment type="subcellular location">
    <subcellularLocation>
        <location evidence="5">Cytoplasm</location>
    </subcellularLocation>
</comment>
<comment type="cofactor">
    <cofactor evidence="5">
        <name>pyridoxal 5'-phosphate</name>
        <dbReference type="ChEBI" id="CHEBI:597326"/>
    </cofactor>
    <text evidence="5">Binds 1 pyridoxal phosphate per subunit.</text>
</comment>